<accession>A0A5B7HAG0</accession>
<protein>
    <submittedName>
        <fullName evidence="1">Uncharacterized protein</fullName>
    </submittedName>
</protein>
<keyword evidence="2" id="KW-1185">Reference proteome</keyword>
<dbReference type="EMBL" id="VSRR010027213">
    <property type="protein sequence ID" value="MPC68062.1"/>
    <property type="molecule type" value="Genomic_DNA"/>
</dbReference>
<organism evidence="1 2">
    <name type="scientific">Portunus trituberculatus</name>
    <name type="common">Swimming crab</name>
    <name type="synonym">Neptunus trituberculatus</name>
    <dbReference type="NCBI Taxonomy" id="210409"/>
    <lineage>
        <taxon>Eukaryota</taxon>
        <taxon>Metazoa</taxon>
        <taxon>Ecdysozoa</taxon>
        <taxon>Arthropoda</taxon>
        <taxon>Crustacea</taxon>
        <taxon>Multicrustacea</taxon>
        <taxon>Malacostraca</taxon>
        <taxon>Eumalacostraca</taxon>
        <taxon>Eucarida</taxon>
        <taxon>Decapoda</taxon>
        <taxon>Pleocyemata</taxon>
        <taxon>Brachyura</taxon>
        <taxon>Eubrachyura</taxon>
        <taxon>Portunoidea</taxon>
        <taxon>Portunidae</taxon>
        <taxon>Portuninae</taxon>
        <taxon>Portunus</taxon>
    </lineage>
</organism>
<name>A0A5B7HAG0_PORTR</name>
<evidence type="ECO:0000313" key="2">
    <source>
        <dbReference type="Proteomes" id="UP000324222"/>
    </source>
</evidence>
<proteinExistence type="predicted"/>
<dbReference type="Proteomes" id="UP000324222">
    <property type="component" value="Unassembled WGS sequence"/>
</dbReference>
<dbReference type="AlphaFoldDB" id="A0A5B7HAG0"/>
<comment type="caution">
    <text evidence="1">The sequence shown here is derived from an EMBL/GenBank/DDBJ whole genome shotgun (WGS) entry which is preliminary data.</text>
</comment>
<gene>
    <name evidence="1" type="ORF">E2C01_062252</name>
</gene>
<evidence type="ECO:0000313" key="1">
    <source>
        <dbReference type="EMBL" id="MPC68062.1"/>
    </source>
</evidence>
<sequence length="63" mass="6858">MKTIFEGAQVVFRSCSPARRSRSFINFEIIKALCDDKNKCTTTTASTTTAATIASFFTITSVA</sequence>
<reference evidence="1 2" key="1">
    <citation type="submission" date="2019-05" db="EMBL/GenBank/DDBJ databases">
        <title>Another draft genome of Portunus trituberculatus and its Hox gene families provides insights of decapod evolution.</title>
        <authorList>
            <person name="Jeong J.-H."/>
            <person name="Song I."/>
            <person name="Kim S."/>
            <person name="Choi T."/>
            <person name="Kim D."/>
            <person name="Ryu S."/>
            <person name="Kim W."/>
        </authorList>
    </citation>
    <scope>NUCLEOTIDE SEQUENCE [LARGE SCALE GENOMIC DNA]</scope>
    <source>
        <tissue evidence="1">Muscle</tissue>
    </source>
</reference>